<feature type="domain" description="EAL" evidence="2">
    <location>
        <begin position="437"/>
        <end position="691"/>
    </location>
</feature>
<evidence type="ECO:0000259" key="3">
    <source>
        <dbReference type="PROSITE" id="PS50887"/>
    </source>
</evidence>
<comment type="caution">
    <text evidence="4">The sequence shown here is derived from an EMBL/GenBank/DDBJ whole genome shotgun (WGS) entry which is preliminary data.</text>
</comment>
<dbReference type="InterPro" id="IPR000160">
    <property type="entry name" value="GGDEF_dom"/>
</dbReference>
<sequence>MEQAEQELPVMLTKNKAVKHDRRYFPRQKTVLLYRIRHFKSHYLHAIRAHIHKNHALNISYFKFNIKFRTILTLSLMFTLISVNNGSLLKVLINYFHQSNIIIILLAVSFCSMLLFRHFCRKQKNKAELPPNPTNLLRLMAQLVFVGFITIPVLLYTNTARNSIFNDIIFPFIPTIVFGCFCIYRLKASSFILFFISQFIYFLKLFQCLSPQFSSILEDVEFFFCNAILLYLFDAYRLSSWFSMEKKNEAESPPSLAIEAEIEQQANCYDTTTGLANRKQFFIDIQAVSPPYKEDNIPFSIGIIDIDGFKRINEIYGHDVGDFILDKIGHRLYLALRHKALVYRIGNDEFGFILPGNKEISVLNQELSSIIEAISTPIYARNNHIVISCSVGCASSYFGAANNSQQIFEHADYALSNAKDQGGQGQVVVFDLNHELRLKELALIERALEKADFGKEFFLQFQPIIDSRTEKIAAFESLARWKSPGLGMIAPDKFIRVAEQTGVILRLTPIFFQKALQEAQKWPSSIKISFNLSAHDISREKQIDHLIDILRLSNISPSRIEFELTETAVMHNFAAAFSNVKKLQAIGASIALDDFGTGYSSLSHLQNFPLNKIKIDRSFVTGLEYDNKNYKIIKSIINLCREIGLECVAEGVEDKEKIDLLSHLGVYLIQGYYYSPPLSSEPANIYIRNHLSI</sequence>
<dbReference type="InterPro" id="IPR001633">
    <property type="entry name" value="EAL_dom"/>
</dbReference>
<keyword evidence="1" id="KW-0812">Transmembrane</keyword>
<dbReference type="SUPFAM" id="SSF141868">
    <property type="entry name" value="EAL domain-like"/>
    <property type="match status" value="1"/>
</dbReference>
<dbReference type="Gene3D" id="3.30.70.270">
    <property type="match status" value="1"/>
</dbReference>
<evidence type="ECO:0000313" key="5">
    <source>
        <dbReference type="Proteomes" id="UP000316887"/>
    </source>
</evidence>
<feature type="transmembrane region" description="Helical" evidence="1">
    <location>
        <begin position="168"/>
        <end position="184"/>
    </location>
</feature>
<dbReference type="PROSITE" id="PS50887">
    <property type="entry name" value="GGDEF"/>
    <property type="match status" value="1"/>
</dbReference>
<dbReference type="InterPro" id="IPR052155">
    <property type="entry name" value="Biofilm_reg_signaling"/>
</dbReference>
<feature type="transmembrane region" description="Helical" evidence="1">
    <location>
        <begin position="136"/>
        <end position="156"/>
    </location>
</feature>
<keyword evidence="1" id="KW-0472">Membrane</keyword>
<gene>
    <name evidence="4" type="ORF">FBY58_0443</name>
</gene>
<dbReference type="InterPro" id="IPR035919">
    <property type="entry name" value="EAL_sf"/>
</dbReference>
<dbReference type="InterPro" id="IPR029787">
    <property type="entry name" value="Nucleotide_cyclase"/>
</dbReference>
<dbReference type="PANTHER" id="PTHR44757:SF2">
    <property type="entry name" value="BIOFILM ARCHITECTURE MAINTENANCE PROTEIN MBAA"/>
    <property type="match status" value="1"/>
</dbReference>
<dbReference type="Pfam" id="PF00990">
    <property type="entry name" value="GGDEF"/>
    <property type="match status" value="1"/>
</dbReference>
<dbReference type="SUPFAM" id="SSF55073">
    <property type="entry name" value="Nucleotide cyclase"/>
    <property type="match status" value="1"/>
</dbReference>
<dbReference type="SMART" id="SM00052">
    <property type="entry name" value="EAL"/>
    <property type="match status" value="1"/>
</dbReference>
<dbReference type="PANTHER" id="PTHR44757">
    <property type="entry name" value="DIGUANYLATE CYCLASE DGCP"/>
    <property type="match status" value="1"/>
</dbReference>
<feature type="domain" description="GGDEF" evidence="3">
    <location>
        <begin position="297"/>
        <end position="432"/>
    </location>
</feature>
<dbReference type="NCBIfam" id="TIGR00254">
    <property type="entry name" value="GGDEF"/>
    <property type="match status" value="1"/>
</dbReference>
<evidence type="ECO:0000256" key="1">
    <source>
        <dbReference type="SAM" id="Phobius"/>
    </source>
</evidence>
<dbReference type="SMART" id="SM00267">
    <property type="entry name" value="GGDEF"/>
    <property type="match status" value="1"/>
</dbReference>
<dbReference type="CDD" id="cd01949">
    <property type="entry name" value="GGDEF"/>
    <property type="match status" value="1"/>
</dbReference>
<accession>A0A542W041</accession>
<feature type="transmembrane region" description="Helical" evidence="1">
    <location>
        <begin position="71"/>
        <end position="89"/>
    </location>
</feature>
<keyword evidence="1" id="KW-1133">Transmembrane helix</keyword>
<name>A0A542W041_ZYMMB</name>
<dbReference type="Proteomes" id="UP000316887">
    <property type="component" value="Unassembled WGS sequence"/>
</dbReference>
<dbReference type="Gene3D" id="3.20.20.450">
    <property type="entry name" value="EAL domain"/>
    <property type="match status" value="1"/>
</dbReference>
<proteinExistence type="predicted"/>
<organism evidence="4 5">
    <name type="scientific">Zymomonas mobilis</name>
    <dbReference type="NCBI Taxonomy" id="542"/>
    <lineage>
        <taxon>Bacteria</taxon>
        <taxon>Pseudomonadati</taxon>
        <taxon>Pseudomonadota</taxon>
        <taxon>Alphaproteobacteria</taxon>
        <taxon>Sphingomonadales</taxon>
        <taxon>Zymomonadaceae</taxon>
        <taxon>Zymomonas</taxon>
    </lineage>
</organism>
<dbReference type="InterPro" id="IPR043128">
    <property type="entry name" value="Rev_trsase/Diguanyl_cyclase"/>
</dbReference>
<protein>
    <submittedName>
        <fullName evidence="4">Diguanylate cyclase (GGDEF)-like protein</fullName>
    </submittedName>
</protein>
<dbReference type="CDD" id="cd01948">
    <property type="entry name" value="EAL"/>
    <property type="match status" value="1"/>
</dbReference>
<reference evidence="4 5" key="1">
    <citation type="submission" date="2019-06" db="EMBL/GenBank/DDBJ databases">
        <title>Genome sequencing of Zymomonas mobilis strains for genetic engineering and biofuel applications.</title>
        <authorList>
            <person name="Teravest M."/>
        </authorList>
    </citation>
    <scope>NUCLEOTIDE SEQUENCE [LARGE SCALE GENOMIC DNA]</scope>
    <source>
        <strain evidence="4 5">AN0101</strain>
    </source>
</reference>
<dbReference type="Pfam" id="PF00563">
    <property type="entry name" value="EAL"/>
    <property type="match status" value="1"/>
</dbReference>
<dbReference type="AlphaFoldDB" id="A0A542W041"/>
<dbReference type="EMBL" id="VFOF01000001">
    <property type="protein sequence ID" value="TQL16893.1"/>
    <property type="molecule type" value="Genomic_DNA"/>
</dbReference>
<dbReference type="PROSITE" id="PS50883">
    <property type="entry name" value="EAL"/>
    <property type="match status" value="1"/>
</dbReference>
<evidence type="ECO:0000259" key="2">
    <source>
        <dbReference type="PROSITE" id="PS50883"/>
    </source>
</evidence>
<feature type="transmembrane region" description="Helical" evidence="1">
    <location>
        <begin position="95"/>
        <end position="116"/>
    </location>
</feature>
<evidence type="ECO:0000313" key="4">
    <source>
        <dbReference type="EMBL" id="TQL16893.1"/>
    </source>
</evidence>